<name>A0A120K282_9SACH</name>
<dbReference type="SUPFAM" id="SSF50156">
    <property type="entry name" value="PDZ domain-like"/>
    <property type="match status" value="1"/>
</dbReference>
<dbReference type="STRING" id="45286.A0A120K282"/>
<dbReference type="InterPro" id="IPR001478">
    <property type="entry name" value="PDZ"/>
</dbReference>
<comment type="similarity">
    <text evidence="1">Belongs to the proteasome subunit p27 family.</text>
</comment>
<dbReference type="Pfam" id="PF17820">
    <property type="entry name" value="PDZ_6"/>
    <property type="match status" value="1"/>
</dbReference>
<evidence type="ECO:0000259" key="4">
    <source>
        <dbReference type="SMART" id="SM00228"/>
    </source>
</evidence>
<organism evidence="5 6">
    <name type="scientific">Eremothecium sinecaudum</name>
    <dbReference type="NCBI Taxonomy" id="45286"/>
    <lineage>
        <taxon>Eukaryota</taxon>
        <taxon>Fungi</taxon>
        <taxon>Dikarya</taxon>
        <taxon>Ascomycota</taxon>
        <taxon>Saccharomycotina</taxon>
        <taxon>Saccharomycetes</taxon>
        <taxon>Saccharomycetales</taxon>
        <taxon>Saccharomycetaceae</taxon>
        <taxon>Eremothecium</taxon>
    </lineage>
</organism>
<feature type="domain" description="PDZ" evidence="4">
    <location>
        <begin position="127"/>
        <end position="197"/>
    </location>
</feature>
<dbReference type="Pfam" id="PF18265">
    <property type="entry name" value="Nas2_N"/>
    <property type="match status" value="1"/>
</dbReference>
<dbReference type="GeneID" id="28723991"/>
<dbReference type="Proteomes" id="UP000243052">
    <property type="component" value="Chromosome iv"/>
</dbReference>
<dbReference type="Gene3D" id="2.30.42.10">
    <property type="match status" value="1"/>
</dbReference>
<dbReference type="SMART" id="SM00228">
    <property type="entry name" value="PDZ"/>
    <property type="match status" value="1"/>
</dbReference>
<protein>
    <recommendedName>
        <fullName evidence="3">Probable 26S proteasome regulatory subunit p27</fullName>
    </recommendedName>
</protein>
<accession>A0A120K282</accession>
<keyword evidence="2" id="KW-0143">Chaperone</keyword>
<sequence length="223" mass="25310">MTKANRFDAIIDDLDKLSLSPGLKTQISTFDSLPLNDLYHLKTSVEDELSRLFHLLHNEYQCDLDSPLVTEDGFPRDDVDVLQVRLLRRSINMLRNDLKRIIDRCDILISKQFQNQYPEPVNSTGTNQRSIEYKIPFAVVSSVAPNSPSSKAGIQVGDKWVRIGNINAANHQKLAAVSQMVRQHKDQQLELRVLRNDGTFHDLILIPTTWDGSGFLGCQLLEL</sequence>
<dbReference type="Gene3D" id="6.10.140.1710">
    <property type="match status" value="1"/>
</dbReference>
<keyword evidence="6" id="KW-1185">Reference proteome</keyword>
<dbReference type="PANTHER" id="PTHR12651">
    <property type="entry name" value="26S PROTEASOME NON-ATPASE REGULATORY SUBUNIT 9"/>
    <property type="match status" value="1"/>
</dbReference>
<dbReference type="GO" id="GO:0005634">
    <property type="term" value="C:nucleus"/>
    <property type="evidence" value="ECO:0007669"/>
    <property type="project" value="TreeGrafter"/>
</dbReference>
<dbReference type="RefSeq" id="XP_017987727.1">
    <property type="nucleotide sequence ID" value="XM_018131695.1"/>
</dbReference>
<dbReference type="InterPro" id="IPR036034">
    <property type="entry name" value="PDZ_sf"/>
</dbReference>
<evidence type="ECO:0000313" key="5">
    <source>
        <dbReference type="EMBL" id="AMD20731.1"/>
    </source>
</evidence>
<dbReference type="GO" id="GO:0070682">
    <property type="term" value="P:proteasome regulatory particle assembly"/>
    <property type="evidence" value="ECO:0007669"/>
    <property type="project" value="InterPro"/>
</dbReference>
<gene>
    <name evidence="5" type="ORF">AW171_hschr42638</name>
</gene>
<evidence type="ECO:0000256" key="1">
    <source>
        <dbReference type="ARBA" id="ARBA00005256"/>
    </source>
</evidence>
<dbReference type="FunFam" id="2.30.42.10:FF:000107">
    <property type="entry name" value="26S proteasome non-ATPase regulatory subunit 9"/>
    <property type="match status" value="1"/>
</dbReference>
<evidence type="ECO:0000256" key="3">
    <source>
        <dbReference type="ARBA" id="ARBA00068021"/>
    </source>
</evidence>
<evidence type="ECO:0000256" key="2">
    <source>
        <dbReference type="ARBA" id="ARBA00023186"/>
    </source>
</evidence>
<dbReference type="EMBL" id="CP014244">
    <property type="protein sequence ID" value="AMD20731.1"/>
    <property type="molecule type" value="Genomic_DNA"/>
</dbReference>
<dbReference type="InterPro" id="IPR041489">
    <property type="entry name" value="PDZ_6"/>
</dbReference>
<dbReference type="InterPro" id="IPR035269">
    <property type="entry name" value="PSMD9"/>
</dbReference>
<dbReference type="InterPro" id="IPR040815">
    <property type="entry name" value="Nas2_N"/>
</dbReference>
<dbReference type="GO" id="GO:0005737">
    <property type="term" value="C:cytoplasm"/>
    <property type="evidence" value="ECO:0007669"/>
    <property type="project" value="TreeGrafter"/>
</dbReference>
<proteinExistence type="inferred from homology"/>
<dbReference type="AlphaFoldDB" id="A0A120K282"/>
<evidence type="ECO:0000313" key="6">
    <source>
        <dbReference type="Proteomes" id="UP000243052"/>
    </source>
</evidence>
<reference evidence="5 6" key="1">
    <citation type="submission" date="2016-01" db="EMBL/GenBank/DDBJ databases">
        <title>Genome sequence of the yeast Holleya sinecauda.</title>
        <authorList>
            <person name="Dietrich F.S."/>
        </authorList>
    </citation>
    <scope>NUCLEOTIDE SEQUENCE [LARGE SCALE GENOMIC DNA]</scope>
    <source>
        <strain evidence="5 6">ATCC 58844</strain>
    </source>
</reference>
<dbReference type="PANTHER" id="PTHR12651:SF1">
    <property type="entry name" value="26S PROTEASOME NON-ATPASE REGULATORY SUBUNIT 9"/>
    <property type="match status" value="1"/>
</dbReference>
<dbReference type="OrthoDB" id="72325at2759"/>